<accession>A0A255ZQE9</accession>
<dbReference type="EMBL" id="NOXV01000174">
    <property type="protein sequence ID" value="OYQ43622.1"/>
    <property type="molecule type" value="Genomic_DNA"/>
</dbReference>
<organism evidence="2 3">
    <name type="scientific">Flavobacterium cyanobacteriorum</name>
    <dbReference type="NCBI Taxonomy" id="2022802"/>
    <lineage>
        <taxon>Bacteria</taxon>
        <taxon>Pseudomonadati</taxon>
        <taxon>Bacteroidota</taxon>
        <taxon>Flavobacteriia</taxon>
        <taxon>Flavobacteriales</taxon>
        <taxon>Flavobacteriaceae</taxon>
        <taxon>Flavobacterium</taxon>
    </lineage>
</organism>
<comment type="caution">
    <text evidence="2">The sequence shown here is derived from an EMBL/GenBank/DDBJ whole genome shotgun (WGS) entry which is preliminary data.</text>
</comment>
<dbReference type="OrthoDB" id="9949357at2"/>
<keyword evidence="3" id="KW-1185">Reference proteome</keyword>
<keyword evidence="1" id="KW-0812">Transmembrane</keyword>
<protein>
    <submittedName>
        <fullName evidence="2">Uncharacterized protein</fullName>
    </submittedName>
</protein>
<dbReference type="RefSeq" id="WP_094412535.1">
    <property type="nucleotide sequence ID" value="NZ_NOXV01000174.1"/>
</dbReference>
<evidence type="ECO:0000313" key="3">
    <source>
        <dbReference type="Proteomes" id="UP000216605"/>
    </source>
</evidence>
<keyword evidence="1" id="KW-0472">Membrane</keyword>
<dbReference type="Proteomes" id="UP000216605">
    <property type="component" value="Unassembled WGS sequence"/>
</dbReference>
<gene>
    <name evidence="2" type="ORF">CHU92_03195</name>
</gene>
<feature type="transmembrane region" description="Helical" evidence="1">
    <location>
        <begin position="12"/>
        <end position="29"/>
    </location>
</feature>
<feature type="transmembrane region" description="Helical" evidence="1">
    <location>
        <begin position="70"/>
        <end position="88"/>
    </location>
</feature>
<dbReference type="AlphaFoldDB" id="A0A255ZQE9"/>
<reference evidence="2 3" key="1">
    <citation type="submission" date="2017-07" db="EMBL/GenBank/DDBJ databases">
        <title>Flavobacterium cyanobacteriorum sp. nov., isolated from cyanobacterial aggregates in a eutrophic lake.</title>
        <authorList>
            <person name="Cai H."/>
        </authorList>
    </citation>
    <scope>NUCLEOTIDE SEQUENCE [LARGE SCALE GENOMIC DNA]</scope>
    <source>
        <strain evidence="2 3">TH021</strain>
    </source>
</reference>
<keyword evidence="1" id="KW-1133">Transmembrane helix</keyword>
<name>A0A255ZQE9_9FLAO</name>
<sequence>MEYLKTIPNEYFIYGSIGILLLGIILGFTKTITVYRDFADLTKVFMLVLAPLGLFYILGDKIDNRILQNIFFGIEGLLLVWIIVTTFIDNRNIFKTLLALITKIPLGVIFAIYLVNFISPSGNTKSKRRQSRGIAGIVMLFLAPILYGLVRNKVWSFKKQENVL</sequence>
<feature type="transmembrane region" description="Helical" evidence="1">
    <location>
        <begin position="131"/>
        <end position="150"/>
    </location>
</feature>
<proteinExistence type="predicted"/>
<feature type="transmembrane region" description="Helical" evidence="1">
    <location>
        <begin position="41"/>
        <end position="58"/>
    </location>
</feature>
<evidence type="ECO:0000256" key="1">
    <source>
        <dbReference type="SAM" id="Phobius"/>
    </source>
</evidence>
<evidence type="ECO:0000313" key="2">
    <source>
        <dbReference type="EMBL" id="OYQ43622.1"/>
    </source>
</evidence>
<feature type="transmembrane region" description="Helical" evidence="1">
    <location>
        <begin position="100"/>
        <end position="119"/>
    </location>
</feature>